<proteinExistence type="predicted"/>
<evidence type="ECO:0000313" key="2">
    <source>
        <dbReference type="EMBL" id="MCW4128353.1"/>
    </source>
</evidence>
<keyword evidence="1" id="KW-1133">Transmembrane helix</keyword>
<keyword evidence="1" id="KW-0812">Transmembrane</keyword>
<evidence type="ECO:0000313" key="3">
    <source>
        <dbReference type="Proteomes" id="UP001209344"/>
    </source>
</evidence>
<keyword evidence="1" id="KW-0472">Membrane</keyword>
<accession>A0AAP3BC90</accession>
<dbReference type="AlphaFoldDB" id="A0AAP3BC90"/>
<name>A0AAP3BC90_9BACT</name>
<organism evidence="2 3">
    <name type="scientific">Segatella copri</name>
    <dbReference type="NCBI Taxonomy" id="165179"/>
    <lineage>
        <taxon>Bacteria</taxon>
        <taxon>Pseudomonadati</taxon>
        <taxon>Bacteroidota</taxon>
        <taxon>Bacteroidia</taxon>
        <taxon>Bacteroidales</taxon>
        <taxon>Prevotellaceae</taxon>
        <taxon>Segatella</taxon>
    </lineage>
</organism>
<dbReference type="Proteomes" id="UP001209344">
    <property type="component" value="Unassembled WGS sequence"/>
</dbReference>
<comment type="caution">
    <text evidence="2">The sequence shown here is derived from an EMBL/GenBank/DDBJ whole genome shotgun (WGS) entry which is preliminary data.</text>
</comment>
<dbReference type="RefSeq" id="WP_264966138.1">
    <property type="nucleotide sequence ID" value="NZ_JAPDVK010000002.1"/>
</dbReference>
<dbReference type="EMBL" id="JAPDVK010000002">
    <property type="protein sequence ID" value="MCW4128353.1"/>
    <property type="molecule type" value="Genomic_DNA"/>
</dbReference>
<feature type="transmembrane region" description="Helical" evidence="1">
    <location>
        <begin position="9"/>
        <end position="27"/>
    </location>
</feature>
<evidence type="ECO:0000256" key="1">
    <source>
        <dbReference type="SAM" id="Phobius"/>
    </source>
</evidence>
<protein>
    <submittedName>
        <fullName evidence="2">Uncharacterized protein</fullName>
    </submittedName>
</protein>
<sequence length="45" mass="5242">MRMIRFDHIIFLFHTWMAMVVIASVAVSKSSFPASSYLLSPSFRY</sequence>
<gene>
    <name evidence="2" type="ORF">ONT16_08800</name>
</gene>
<reference evidence="2" key="1">
    <citation type="submission" date="2022-11" db="EMBL/GenBank/DDBJ databases">
        <title>Genomic repertoires linked with pathogenic potency of arthritogenic Prevotella copri isolated from the gut of rheumatoid arthritis patients.</title>
        <authorList>
            <person name="Nii T."/>
            <person name="Maeda Y."/>
            <person name="Motooka D."/>
            <person name="Naito M."/>
            <person name="Matsumoto Y."/>
            <person name="Ogawa T."/>
            <person name="Oguro-Igashira E."/>
            <person name="Kishikawa T."/>
            <person name="Yamashita M."/>
            <person name="Koizumi S."/>
            <person name="Kurakawa T."/>
            <person name="Okumura R."/>
            <person name="Kayama H."/>
            <person name="Murakami M."/>
            <person name="Sakaguchi T."/>
            <person name="Das B."/>
            <person name="Nakamura S."/>
            <person name="Okada Y."/>
            <person name="Kumanogoh A."/>
            <person name="Takeda K."/>
        </authorList>
    </citation>
    <scope>NUCLEOTIDE SEQUENCE</scope>
    <source>
        <strain evidence="2">F3-75</strain>
    </source>
</reference>